<evidence type="ECO:0000256" key="2">
    <source>
        <dbReference type="ARBA" id="ARBA00022448"/>
    </source>
</evidence>
<dbReference type="RefSeq" id="WP_101552959.1">
    <property type="nucleotide sequence ID" value="NZ_DBFBJK010000303.1"/>
</dbReference>
<dbReference type="GO" id="GO:0055085">
    <property type="term" value="P:transmembrane transport"/>
    <property type="evidence" value="ECO:0007669"/>
    <property type="project" value="InterPro"/>
</dbReference>
<evidence type="ECO:0000256" key="3">
    <source>
        <dbReference type="ARBA" id="ARBA00022475"/>
    </source>
</evidence>
<dbReference type="InterPro" id="IPR000515">
    <property type="entry name" value="MetI-like"/>
</dbReference>
<evidence type="ECO:0000313" key="9">
    <source>
        <dbReference type="EMBL" id="RLL11576.1"/>
    </source>
</evidence>
<comment type="similarity">
    <text evidence="7">Belongs to the binding-protein-dependent transport system permease family.</text>
</comment>
<feature type="transmembrane region" description="Helical" evidence="7">
    <location>
        <begin position="9"/>
        <end position="29"/>
    </location>
</feature>
<evidence type="ECO:0000256" key="6">
    <source>
        <dbReference type="ARBA" id="ARBA00023136"/>
    </source>
</evidence>
<evidence type="ECO:0000259" key="8">
    <source>
        <dbReference type="PROSITE" id="PS50928"/>
    </source>
</evidence>
<evidence type="ECO:0000256" key="5">
    <source>
        <dbReference type="ARBA" id="ARBA00022989"/>
    </source>
</evidence>
<proteinExistence type="inferred from homology"/>
<keyword evidence="6 7" id="KW-0472">Membrane</keyword>
<keyword evidence="3" id="KW-1003">Cell membrane</keyword>
<dbReference type="Gene3D" id="1.10.3720.10">
    <property type="entry name" value="MetI-like"/>
    <property type="match status" value="1"/>
</dbReference>
<dbReference type="CDD" id="cd06261">
    <property type="entry name" value="TM_PBP2"/>
    <property type="match status" value="1"/>
</dbReference>
<keyword evidence="4 7" id="KW-0812">Transmembrane</keyword>
<protein>
    <submittedName>
        <fullName evidence="9">ABC transporter permease</fullName>
    </submittedName>
</protein>
<evidence type="ECO:0000256" key="4">
    <source>
        <dbReference type="ARBA" id="ARBA00022692"/>
    </source>
</evidence>
<dbReference type="PANTHER" id="PTHR43163">
    <property type="entry name" value="DIPEPTIDE TRANSPORT SYSTEM PERMEASE PROTEIN DPPB-RELATED"/>
    <property type="match status" value="1"/>
</dbReference>
<evidence type="ECO:0000256" key="7">
    <source>
        <dbReference type="RuleBase" id="RU363032"/>
    </source>
</evidence>
<dbReference type="PANTHER" id="PTHR43163:SF6">
    <property type="entry name" value="DIPEPTIDE TRANSPORT SYSTEM PERMEASE PROTEIN DPPB-RELATED"/>
    <property type="match status" value="1"/>
</dbReference>
<dbReference type="Proteomes" id="UP000276301">
    <property type="component" value="Unassembled WGS sequence"/>
</dbReference>
<name>A0A498CQP0_9FIRM</name>
<keyword evidence="10" id="KW-1185">Reference proteome</keyword>
<feature type="transmembrane region" description="Helical" evidence="7">
    <location>
        <begin position="101"/>
        <end position="122"/>
    </location>
</feature>
<feature type="transmembrane region" description="Helical" evidence="7">
    <location>
        <begin position="169"/>
        <end position="189"/>
    </location>
</feature>
<dbReference type="EMBL" id="RCHT01000008">
    <property type="protein sequence ID" value="RLL11576.1"/>
    <property type="molecule type" value="Genomic_DNA"/>
</dbReference>
<evidence type="ECO:0000313" key="10">
    <source>
        <dbReference type="Proteomes" id="UP000276301"/>
    </source>
</evidence>
<feature type="transmembrane region" description="Helical" evidence="7">
    <location>
        <begin position="273"/>
        <end position="299"/>
    </location>
</feature>
<sequence>MLKFVLKRILMLIPVILGIVLIVFTIMYLTPGDPARLILGEKAPQEQVDVLRDQMGLNDPFVVQFARYVGNMLRGDFGRSYATNIPVAETIAERFPKTAELALAGMFLSVLIGMPIGILSAVKRYSILDNISMIFAMLATAIPAFWLGMMLIIAFSLNLKWFPSSGFDTFRQMVLPTITLAAVNAAVIIRMTRSSMLEVVRQDYIRTAWAKGADQKRVVLGHALKNSIIPVITVIGINFGSLLGGAVVTETVFGIPGLGTAMVNAIRMKDNPLVLGSVVYIAIVFSLVNLAVDIIYALIDPRLRE</sequence>
<dbReference type="PROSITE" id="PS50928">
    <property type="entry name" value="ABC_TM1"/>
    <property type="match status" value="1"/>
</dbReference>
<comment type="subcellular location">
    <subcellularLocation>
        <location evidence="1 7">Cell membrane</location>
        <topology evidence="1 7">Multi-pass membrane protein</topology>
    </subcellularLocation>
</comment>
<dbReference type="InterPro" id="IPR035906">
    <property type="entry name" value="MetI-like_sf"/>
</dbReference>
<dbReference type="Pfam" id="PF00528">
    <property type="entry name" value="BPD_transp_1"/>
    <property type="match status" value="1"/>
</dbReference>
<comment type="caution">
    <text evidence="9">The sequence shown here is derived from an EMBL/GenBank/DDBJ whole genome shotgun (WGS) entry which is preliminary data.</text>
</comment>
<gene>
    <name evidence="9" type="ORF">D4A47_06650</name>
</gene>
<evidence type="ECO:0000256" key="1">
    <source>
        <dbReference type="ARBA" id="ARBA00004651"/>
    </source>
</evidence>
<organism evidence="9 10">
    <name type="scientific">Anaerotruncus massiliensis</name>
    <name type="common">ex Liu et al. 2021</name>
    <dbReference type="NCBI Taxonomy" id="2321404"/>
    <lineage>
        <taxon>Bacteria</taxon>
        <taxon>Bacillati</taxon>
        <taxon>Bacillota</taxon>
        <taxon>Clostridia</taxon>
        <taxon>Eubacteriales</taxon>
        <taxon>Oscillospiraceae</taxon>
        <taxon>Anaerotruncus</taxon>
    </lineage>
</organism>
<feature type="transmembrane region" description="Helical" evidence="7">
    <location>
        <begin position="227"/>
        <end position="253"/>
    </location>
</feature>
<dbReference type="SUPFAM" id="SSF161098">
    <property type="entry name" value="MetI-like"/>
    <property type="match status" value="1"/>
</dbReference>
<keyword evidence="5 7" id="KW-1133">Transmembrane helix</keyword>
<dbReference type="GO" id="GO:0005886">
    <property type="term" value="C:plasma membrane"/>
    <property type="evidence" value="ECO:0007669"/>
    <property type="project" value="UniProtKB-SubCell"/>
</dbReference>
<feature type="domain" description="ABC transmembrane type-1" evidence="8">
    <location>
        <begin position="95"/>
        <end position="296"/>
    </location>
</feature>
<accession>A0A498CQP0</accession>
<dbReference type="AlphaFoldDB" id="A0A498CQP0"/>
<reference evidence="9 10" key="1">
    <citation type="submission" date="2018-10" db="EMBL/GenBank/DDBJ databases">
        <title>Anaerotruncus faecis sp. nov., isolated from human feces.</title>
        <authorList>
            <person name="Wang Y.-J."/>
        </authorList>
    </citation>
    <scope>NUCLEOTIDE SEQUENCE [LARGE SCALE GENOMIC DNA]</scope>
    <source>
        <strain evidence="9 10">22A2-44</strain>
    </source>
</reference>
<feature type="transmembrane region" description="Helical" evidence="7">
    <location>
        <begin position="134"/>
        <end position="157"/>
    </location>
</feature>
<dbReference type="InterPro" id="IPR045621">
    <property type="entry name" value="BPD_transp_1_N"/>
</dbReference>
<keyword evidence="2 7" id="KW-0813">Transport</keyword>
<dbReference type="Pfam" id="PF19300">
    <property type="entry name" value="BPD_transp_1_N"/>
    <property type="match status" value="1"/>
</dbReference>